<comment type="caution">
    <text evidence="2">The sequence shown here is derived from an EMBL/GenBank/DDBJ whole genome shotgun (WGS) entry which is preliminary data.</text>
</comment>
<gene>
    <name evidence="2" type="ORF">J2S07_000992</name>
</gene>
<dbReference type="Proteomes" id="UP001231362">
    <property type="component" value="Unassembled WGS sequence"/>
</dbReference>
<proteinExistence type="predicted"/>
<evidence type="ECO:0008006" key="4">
    <source>
        <dbReference type="Google" id="ProtNLM"/>
    </source>
</evidence>
<dbReference type="RefSeq" id="WP_307149282.1">
    <property type="nucleotide sequence ID" value="NZ_JAUSTU010000003.1"/>
</dbReference>
<evidence type="ECO:0000313" key="3">
    <source>
        <dbReference type="Proteomes" id="UP001231362"/>
    </source>
</evidence>
<dbReference type="EMBL" id="JAUSTU010000003">
    <property type="protein sequence ID" value="MDQ0154688.1"/>
    <property type="molecule type" value="Genomic_DNA"/>
</dbReference>
<protein>
    <recommendedName>
        <fullName evidence="4">DUF5673 domain-containing protein</fullName>
    </recommendedName>
</protein>
<organism evidence="2 3">
    <name type="scientific">Anoxybacillus andreesenii</name>
    <dbReference type="NCBI Taxonomy" id="1325932"/>
    <lineage>
        <taxon>Bacteria</taxon>
        <taxon>Bacillati</taxon>
        <taxon>Bacillota</taxon>
        <taxon>Bacilli</taxon>
        <taxon>Bacillales</taxon>
        <taxon>Anoxybacillaceae</taxon>
        <taxon>Anoxybacillus</taxon>
    </lineage>
</organism>
<keyword evidence="1" id="KW-0812">Transmembrane</keyword>
<sequence>MKLFTTVLLLVAICYKLYQFVCYSKKRKGVILFPVAEEEWTAIRKYPQDKASRQKENRATYALILTFIIILYVLGLYFGSEQWAFDLMLLLLLINSSNLVNGFAFVEDGLLSEGRFIPWNNIKDFSFVPIDSNHKYYGYSQEVNHGYELRIKERFSGTSCIVTTEEMKVKLSYLLSEHMQ</sequence>
<evidence type="ECO:0000256" key="1">
    <source>
        <dbReference type="SAM" id="Phobius"/>
    </source>
</evidence>
<evidence type="ECO:0000313" key="2">
    <source>
        <dbReference type="EMBL" id="MDQ0154688.1"/>
    </source>
</evidence>
<keyword evidence="3" id="KW-1185">Reference proteome</keyword>
<feature type="transmembrane region" description="Helical" evidence="1">
    <location>
        <begin position="85"/>
        <end position="106"/>
    </location>
</feature>
<accession>A0ABT9V161</accession>
<name>A0ABT9V161_9BACL</name>
<keyword evidence="1" id="KW-0472">Membrane</keyword>
<keyword evidence="1" id="KW-1133">Transmembrane helix</keyword>
<feature type="transmembrane region" description="Helical" evidence="1">
    <location>
        <begin position="59"/>
        <end position="78"/>
    </location>
</feature>
<reference evidence="2 3" key="1">
    <citation type="submission" date="2023-07" db="EMBL/GenBank/DDBJ databases">
        <title>Genomic Encyclopedia of Type Strains, Phase IV (KMG-IV): sequencing the most valuable type-strain genomes for metagenomic binning, comparative biology and taxonomic classification.</title>
        <authorList>
            <person name="Goeker M."/>
        </authorList>
    </citation>
    <scope>NUCLEOTIDE SEQUENCE [LARGE SCALE GENOMIC DNA]</scope>
    <source>
        <strain evidence="2 3">DSM 23948</strain>
    </source>
</reference>